<evidence type="ECO:0000256" key="3">
    <source>
        <dbReference type="ARBA" id="ARBA00013888"/>
    </source>
</evidence>
<dbReference type="PROSITE" id="PS00642">
    <property type="entry name" value="COMPLEX1_75K_2"/>
    <property type="match status" value="1"/>
</dbReference>
<dbReference type="InterPro" id="IPR006963">
    <property type="entry name" value="Mopterin_OxRdtase_4Fe-4S_dom"/>
</dbReference>
<comment type="similarity">
    <text evidence="2 11">Belongs to the complex I 75 kDa subunit family.</text>
</comment>
<evidence type="ECO:0000259" key="14">
    <source>
        <dbReference type="PROSITE" id="PS51839"/>
    </source>
</evidence>
<reference evidence="16" key="1">
    <citation type="submission" date="2022-11" db="UniProtKB">
        <authorList>
            <consortium name="WormBaseParasite"/>
        </authorList>
    </citation>
    <scope>IDENTIFICATION</scope>
</reference>
<proteinExistence type="inferred from homology"/>
<dbReference type="GO" id="GO:0051539">
    <property type="term" value="F:4 iron, 4 sulfur cluster binding"/>
    <property type="evidence" value="ECO:0007669"/>
    <property type="project" value="UniProtKB-KW"/>
</dbReference>
<dbReference type="NCBIfam" id="TIGR01973">
    <property type="entry name" value="NuoG"/>
    <property type="match status" value="1"/>
</dbReference>
<evidence type="ECO:0000256" key="9">
    <source>
        <dbReference type="ARBA" id="ARBA00023027"/>
    </source>
</evidence>
<organism evidence="15 16">
    <name type="scientific">Meloidogyne javanica</name>
    <name type="common">Root-knot nematode worm</name>
    <dbReference type="NCBI Taxonomy" id="6303"/>
    <lineage>
        <taxon>Eukaryota</taxon>
        <taxon>Metazoa</taxon>
        <taxon>Ecdysozoa</taxon>
        <taxon>Nematoda</taxon>
        <taxon>Chromadorea</taxon>
        <taxon>Rhabditida</taxon>
        <taxon>Tylenchina</taxon>
        <taxon>Tylenchomorpha</taxon>
        <taxon>Tylenchoidea</taxon>
        <taxon>Meloidogynidae</taxon>
        <taxon>Meloidogyninae</taxon>
        <taxon>Meloidogyne</taxon>
        <taxon>Meloidogyne incognita group</taxon>
    </lineage>
</organism>
<dbReference type="Pfam" id="PF22151">
    <property type="entry name" value="Fer4_NDSU1"/>
    <property type="match status" value="1"/>
</dbReference>
<protein>
    <recommendedName>
        <fullName evidence="3">NADH-ubiquinone oxidoreductase 75 kDa subunit, mitochondrial</fullName>
    </recommendedName>
</protein>
<evidence type="ECO:0000256" key="8">
    <source>
        <dbReference type="ARBA" id="ARBA00023014"/>
    </source>
</evidence>
<evidence type="ECO:0000313" key="15">
    <source>
        <dbReference type="Proteomes" id="UP000887561"/>
    </source>
</evidence>
<dbReference type="FunFam" id="3.30.70.20:FF:000002">
    <property type="entry name" value="NADH-ubiquinone oxidoreductase 75 kDa subunit"/>
    <property type="match status" value="1"/>
</dbReference>
<dbReference type="SUPFAM" id="SSF53706">
    <property type="entry name" value="Formate dehydrogenase/DMSO reductase, domains 1-3"/>
    <property type="match status" value="1"/>
</dbReference>
<feature type="domain" description="4Fe-4S His(Cys)3-ligated-type" evidence="14">
    <location>
        <begin position="106"/>
        <end position="145"/>
    </location>
</feature>
<dbReference type="AlphaFoldDB" id="A0A915LSH9"/>
<keyword evidence="8" id="KW-0411">Iron-sulfur</keyword>
<evidence type="ECO:0000259" key="12">
    <source>
        <dbReference type="PROSITE" id="PS51085"/>
    </source>
</evidence>
<comment type="cofactor">
    <cofactor evidence="1">
        <name>[4Fe-4S] cluster</name>
        <dbReference type="ChEBI" id="CHEBI:49883"/>
    </cofactor>
</comment>
<dbReference type="PROSITE" id="PS51839">
    <property type="entry name" value="4FE4S_HC3"/>
    <property type="match status" value="1"/>
</dbReference>
<dbReference type="WBParaSite" id="scaffold18338_cov300.g18878">
    <property type="protein sequence ID" value="scaffold18338_cov300.g18878"/>
    <property type="gene ID" value="scaffold18338_cov300.g18878"/>
</dbReference>
<dbReference type="GO" id="GO:0016651">
    <property type="term" value="F:oxidoreductase activity, acting on NAD(P)H"/>
    <property type="evidence" value="ECO:0007669"/>
    <property type="project" value="InterPro"/>
</dbReference>
<dbReference type="SUPFAM" id="SSF54862">
    <property type="entry name" value="4Fe-4S ferredoxins"/>
    <property type="match status" value="1"/>
</dbReference>
<comment type="cofactor">
    <cofactor evidence="10">
        <name>[2Fe-2S] cluster</name>
        <dbReference type="ChEBI" id="CHEBI:190135"/>
    </cofactor>
</comment>
<dbReference type="InterPro" id="IPR036010">
    <property type="entry name" value="2Fe-2S_ferredoxin-like_sf"/>
</dbReference>
<dbReference type="InterPro" id="IPR001041">
    <property type="entry name" value="2Fe-2S_ferredoxin-type"/>
</dbReference>
<sequence>MFERGALLSKLFFTKVLFRNYSVAVAPKKVEVFIDDKKILVEPGMTILQACALVGVDIPRFCYHDRLSIAGNCRMCLVEVEKSIKPVASCAMPVMPGMKVKTNSPATKKAREAVMEFLLVNHPLDCPICDQGGECDLQDQSMAFGSDRSRLQVAFDEKRAVEDKDIGPLIKTIMTRCIHCTRCIRFANEVAGVPDLGSTGRGSDMQVGTYVEKLFASELSGNVIDLCPVGALTSKQYSFIARPWETRKTESIDVMDALGSNVVVSHRTGEVLRIIPRMNDEINEEWLSDKSRFICDGLKLQRLLQPMIKNDQGILIPCNWEEALFMSAQKLRQTPSSAMACLSGSLVDTEGLLALKDLLNRFDSENIFSEGELPNSCGGIDLRSNYLFNDKITSIENCDLLLLVGTNPRYEAPKLLAAQNPLIIVGSQALEGNGTDMVHCKLQQLAQIIQNKLLERKIDSPSKILNVLHGNASQVASFDLGYKPFNLFDSKLKKSIKLLYLFGADDKQISKKDFHEDVFVIYQEKEATWVNTEGRPQRGYPAVTPPGDARVDWKIIRALSEVAGKKLPYDTITEIRQRLSEVAPHLSRYGQVEDANFFRQAFTLSKEETAKTTHPPKIKNYEPKHLDFSLVSRYAPTTPEEYLPMEVPDHIYVAGVERKPGQKDIRPQMVVPSRITVEGGDKTAAAKAQPTEVIRERQAMMSNASEDLSVNGIPPTLTANELPTGDFQRTPVNIALSCDTDNPTSIAVEKNPLEEIKQLRRRINILIRKVDGLEMDIREYKYDRPYIIAAGFILTGLVGGVRSLPITGGTNSD</sequence>
<keyword evidence="5" id="KW-0479">Metal-binding</keyword>
<feature type="domain" description="2Fe-2S ferredoxin-type" evidence="12">
    <location>
        <begin position="28"/>
        <end position="106"/>
    </location>
</feature>
<dbReference type="PROSITE" id="PS51085">
    <property type="entry name" value="2FE2S_FER_2"/>
    <property type="match status" value="1"/>
</dbReference>
<dbReference type="GO" id="GO:0042773">
    <property type="term" value="P:ATP synthesis coupled electron transport"/>
    <property type="evidence" value="ECO:0007669"/>
    <property type="project" value="InterPro"/>
</dbReference>
<dbReference type="Gene3D" id="3.30.70.20">
    <property type="match status" value="1"/>
</dbReference>
<dbReference type="PANTHER" id="PTHR43105">
    <property type="entry name" value="RESPIRATORY NITRATE REDUCTASE"/>
    <property type="match status" value="1"/>
</dbReference>
<dbReference type="Proteomes" id="UP000887561">
    <property type="component" value="Unplaced"/>
</dbReference>
<dbReference type="Gene3D" id="3.40.50.740">
    <property type="match status" value="1"/>
</dbReference>
<evidence type="ECO:0000256" key="4">
    <source>
        <dbReference type="ARBA" id="ARBA00022485"/>
    </source>
</evidence>
<dbReference type="Gene3D" id="3.10.20.740">
    <property type="match status" value="1"/>
</dbReference>
<keyword evidence="9" id="KW-0520">NAD</keyword>
<evidence type="ECO:0000256" key="11">
    <source>
        <dbReference type="RuleBase" id="RU004523"/>
    </source>
</evidence>
<dbReference type="InterPro" id="IPR054351">
    <property type="entry name" value="NADH_UbQ_OxRdtase_ferredoxin"/>
</dbReference>
<dbReference type="SUPFAM" id="SSF54292">
    <property type="entry name" value="2Fe-2S ferredoxin-like"/>
    <property type="match status" value="1"/>
</dbReference>
<keyword evidence="7" id="KW-0408">Iron</keyword>
<dbReference type="FunFam" id="3.10.20.740:FF:000001">
    <property type="entry name" value="NADH-quinone oxidoreductase subunit G"/>
    <property type="match status" value="1"/>
</dbReference>
<evidence type="ECO:0000256" key="7">
    <source>
        <dbReference type="ARBA" id="ARBA00023004"/>
    </source>
</evidence>
<dbReference type="PROSITE" id="PS51669">
    <property type="entry name" value="4FE4S_MOW_BIS_MGD"/>
    <property type="match status" value="1"/>
</dbReference>
<dbReference type="Pfam" id="PF22117">
    <property type="entry name" value="Fer4_Nqo3"/>
    <property type="match status" value="1"/>
</dbReference>
<dbReference type="CDD" id="cd00207">
    <property type="entry name" value="fer2"/>
    <property type="match status" value="1"/>
</dbReference>
<feature type="domain" description="4Fe-4S Mo/W bis-MGD-type" evidence="13">
    <location>
        <begin position="246"/>
        <end position="302"/>
    </location>
</feature>
<evidence type="ECO:0000256" key="2">
    <source>
        <dbReference type="ARBA" id="ARBA00005404"/>
    </source>
</evidence>
<dbReference type="PROSITE" id="PS00641">
    <property type="entry name" value="COMPLEX1_75K_1"/>
    <property type="match status" value="1"/>
</dbReference>
<evidence type="ECO:0000313" key="16">
    <source>
        <dbReference type="WBParaSite" id="scaffold18338_cov300.g18878"/>
    </source>
</evidence>
<evidence type="ECO:0000256" key="6">
    <source>
        <dbReference type="ARBA" id="ARBA00022967"/>
    </source>
</evidence>
<accession>A0A915LSH9</accession>
<keyword evidence="15" id="KW-1185">Reference proteome</keyword>
<dbReference type="InterPro" id="IPR006656">
    <property type="entry name" value="Mopterin_OxRdtase"/>
</dbReference>
<name>A0A915LSH9_MELJA</name>
<evidence type="ECO:0000259" key="13">
    <source>
        <dbReference type="PROSITE" id="PS51669"/>
    </source>
</evidence>
<dbReference type="InterPro" id="IPR000283">
    <property type="entry name" value="NADH_UbQ_OxRdtase_75kDa_su_CS"/>
</dbReference>
<dbReference type="GO" id="GO:0016020">
    <property type="term" value="C:membrane"/>
    <property type="evidence" value="ECO:0007669"/>
    <property type="project" value="InterPro"/>
</dbReference>
<evidence type="ECO:0000256" key="1">
    <source>
        <dbReference type="ARBA" id="ARBA00001966"/>
    </source>
</evidence>
<dbReference type="GO" id="GO:0008137">
    <property type="term" value="F:NADH dehydrogenase (ubiquinone) activity"/>
    <property type="evidence" value="ECO:0007669"/>
    <property type="project" value="InterPro"/>
</dbReference>
<dbReference type="PROSITE" id="PS00643">
    <property type="entry name" value="COMPLEX1_75K_3"/>
    <property type="match status" value="1"/>
</dbReference>
<evidence type="ECO:0000256" key="10">
    <source>
        <dbReference type="ARBA" id="ARBA00034078"/>
    </source>
</evidence>
<dbReference type="InterPro" id="IPR010228">
    <property type="entry name" value="NADH_UbQ_OxRdtase_Gsu"/>
</dbReference>
<dbReference type="GO" id="GO:0046872">
    <property type="term" value="F:metal ion binding"/>
    <property type="evidence" value="ECO:0007669"/>
    <property type="project" value="UniProtKB-KW"/>
</dbReference>
<dbReference type="InterPro" id="IPR050123">
    <property type="entry name" value="Prok_molybdopt-oxidoreductase"/>
</dbReference>
<evidence type="ECO:0000256" key="5">
    <source>
        <dbReference type="ARBA" id="ARBA00022723"/>
    </source>
</evidence>
<dbReference type="InterPro" id="IPR019574">
    <property type="entry name" value="NADH_UbQ_OxRdtase_Gsu_4Fe4S-bd"/>
</dbReference>
<dbReference type="Pfam" id="PF10588">
    <property type="entry name" value="NADH-G_4Fe-4S_3"/>
    <property type="match status" value="1"/>
</dbReference>
<dbReference type="SMART" id="SM00929">
    <property type="entry name" value="NADH-G_4Fe-4S_3"/>
    <property type="match status" value="1"/>
</dbReference>
<dbReference type="Pfam" id="PF00384">
    <property type="entry name" value="Molybdopterin"/>
    <property type="match status" value="2"/>
</dbReference>
<dbReference type="Pfam" id="PF13510">
    <property type="entry name" value="Fer2_4"/>
    <property type="match status" value="1"/>
</dbReference>
<dbReference type="PANTHER" id="PTHR43105:SF13">
    <property type="entry name" value="NADH-UBIQUINONE OXIDOREDUCTASE 75 KDA SUBUNIT, MITOCHONDRIAL"/>
    <property type="match status" value="1"/>
</dbReference>
<keyword evidence="4" id="KW-0004">4Fe-4S</keyword>
<keyword evidence="6" id="KW-1278">Translocase</keyword>